<dbReference type="SMART" id="SM00248">
    <property type="entry name" value="ANK"/>
    <property type="match status" value="5"/>
</dbReference>
<keyword evidence="6" id="KW-1185">Reference proteome</keyword>
<evidence type="ECO:0000256" key="1">
    <source>
        <dbReference type="ARBA" id="ARBA00022737"/>
    </source>
</evidence>
<protein>
    <recommendedName>
        <fullName evidence="4">Nephrocystin 3-like N-terminal domain-containing protein</fullName>
    </recommendedName>
</protein>
<feature type="domain" description="Nephrocystin 3-like N-terminal" evidence="4">
    <location>
        <begin position="100"/>
        <end position="249"/>
    </location>
</feature>
<feature type="region of interest" description="Disordered" evidence="3">
    <location>
        <begin position="785"/>
        <end position="814"/>
    </location>
</feature>
<evidence type="ECO:0000313" key="5">
    <source>
        <dbReference type="EMBL" id="KAF4953952.1"/>
    </source>
</evidence>
<dbReference type="InterPro" id="IPR027417">
    <property type="entry name" value="P-loop_NTPase"/>
</dbReference>
<dbReference type="SUPFAM" id="SSF48403">
    <property type="entry name" value="Ankyrin repeat"/>
    <property type="match status" value="1"/>
</dbReference>
<accession>A0A8H4TA96</accession>
<dbReference type="PROSITE" id="PS50088">
    <property type="entry name" value="ANK_REPEAT"/>
    <property type="match status" value="4"/>
</dbReference>
<dbReference type="PANTHER" id="PTHR10039:SF14">
    <property type="entry name" value="NACHT DOMAIN-CONTAINING PROTEIN"/>
    <property type="match status" value="1"/>
</dbReference>
<sequence length="966" mass="109793">MQSRSKRLKWALGGKGIRSEQVDIFEKLVQQLCNLITPEAECKQHEVFETTAWAEDIRKMLTKIDDGIKSEMQRDVFSWLGKPPSNDKYEDSLAERLDTTCEWIFDRPTFQSWLSAHDPRKPSFLWIHGPAGFGKTILCAHIAHHLSRALDTPVEHFFFHSGHESREDPYFALRSWLCQVAAKNSDAIEFIRRAWENDSSEKASRKMLLELFKEITTAIPGCIFIADGLDECSQLVSRDEPEIREVLERIEDNVWGYKISTGDVGADTAAFSQSVVDKKLSSKSEELRSAISEAMADRSQGQFLWIKMQEQYLRNGMSKKRLHEVVTNTPSGLDRLYDHNWRRIMNMSDWDRDRTFSLLRWTAFTFRPLNIRAVTEAVLITQFKELDIDEYPENFDDYYIRTEIVGLCGPLLEVQDHSKYPSPGWRTLHIPHFSVRQYLIEHLPAPVWIQGNGALNKDLSQVWAEKDYSDSCQESFLVYAAYNWIRYAKLIFGAQTTLSVPNAMGATPLFIASYYGHTGVVRILLDYGADASLPALGTFNCSPLWAASIRGSIEIVKELLSHGAGKTLAIPNAEGETPLHAAATHNHVQVLQLLLEVPGVPINQMTTYGFTPLFIASRNGYHDIVQLLLAVDSIDKDRENWMGLNPLFAAVAIGHLEVASLLLSKGSQVNPCVRIGQDLLWWARRSTEKGVVQLLEIQEALNGAGASSLFTTLLAGSMVNAKYTIEIPEDAVWVTNWNKLHAAARFERVLFPQVKYGGFVIEVDENIVLATDEQMSKDVLELLTGLQKNEAQPEDEQTTPNKREAEIHEPANPESTCCCSDDVIAYKDLSPEQKEINDILRNMDRDPDLMSLADLGKDGVFRFLDADRHIHYAVSLRPALIKSLIGWQPYDLEVESFWRGVNRMKVPEEQWHSLPEGMLPPLLTEEEKRDERDMKNKHKINKTRGDLKNGVHREDVVLIKSDNQLR</sequence>
<keyword evidence="1" id="KW-0677">Repeat</keyword>
<dbReference type="InterPro" id="IPR002110">
    <property type="entry name" value="Ankyrin_rpt"/>
</dbReference>
<evidence type="ECO:0000256" key="3">
    <source>
        <dbReference type="SAM" id="MobiDB-lite"/>
    </source>
</evidence>
<dbReference type="EMBL" id="JABFAI010000131">
    <property type="protein sequence ID" value="KAF4953952.1"/>
    <property type="molecule type" value="Genomic_DNA"/>
</dbReference>
<reference evidence="5" key="1">
    <citation type="journal article" date="2020" name="BMC Genomics">
        <title>Correction to: Identification and distribution of gene clusters required for synthesis of sphingolipid metabolism inhibitors in diverse species of the filamentous fungus Fusarium.</title>
        <authorList>
            <person name="Kim H.S."/>
            <person name="Lohmar J.M."/>
            <person name="Busman M."/>
            <person name="Brown D.W."/>
            <person name="Naumann T.A."/>
            <person name="Divon H.H."/>
            <person name="Lysoe E."/>
            <person name="Uhlig S."/>
            <person name="Proctor R.H."/>
        </authorList>
    </citation>
    <scope>NUCLEOTIDE SEQUENCE</scope>
    <source>
        <strain evidence="5">NRRL 45417</strain>
    </source>
</reference>
<feature type="compositionally biased region" description="Basic and acidic residues" evidence="3">
    <location>
        <begin position="801"/>
        <end position="811"/>
    </location>
</feature>
<feature type="repeat" description="ANK" evidence="2">
    <location>
        <begin position="608"/>
        <end position="629"/>
    </location>
</feature>
<dbReference type="OrthoDB" id="539213at2759"/>
<dbReference type="InterPro" id="IPR036770">
    <property type="entry name" value="Ankyrin_rpt-contain_sf"/>
</dbReference>
<gene>
    <name evidence="5" type="ORF">FGADI_5601</name>
</gene>
<dbReference type="Gene3D" id="1.25.40.20">
    <property type="entry name" value="Ankyrin repeat-containing domain"/>
    <property type="match status" value="2"/>
</dbReference>
<reference evidence="5" key="2">
    <citation type="submission" date="2020-05" db="EMBL/GenBank/DDBJ databases">
        <authorList>
            <person name="Kim H.-S."/>
            <person name="Proctor R.H."/>
            <person name="Brown D.W."/>
        </authorList>
    </citation>
    <scope>NUCLEOTIDE SEQUENCE</scope>
    <source>
        <strain evidence="5">NRRL 45417</strain>
    </source>
</reference>
<evidence type="ECO:0000259" key="4">
    <source>
        <dbReference type="Pfam" id="PF24883"/>
    </source>
</evidence>
<dbReference type="PRINTS" id="PR01415">
    <property type="entry name" value="ANKYRIN"/>
</dbReference>
<proteinExistence type="predicted"/>
<dbReference type="Pfam" id="PF24883">
    <property type="entry name" value="NPHP3_N"/>
    <property type="match status" value="1"/>
</dbReference>
<dbReference type="Pfam" id="PF12796">
    <property type="entry name" value="Ank_2"/>
    <property type="match status" value="1"/>
</dbReference>
<keyword evidence="2" id="KW-0040">ANK repeat</keyword>
<organism evidence="5 6">
    <name type="scientific">Fusarium gaditjirri</name>
    <dbReference type="NCBI Taxonomy" id="282569"/>
    <lineage>
        <taxon>Eukaryota</taxon>
        <taxon>Fungi</taxon>
        <taxon>Dikarya</taxon>
        <taxon>Ascomycota</taxon>
        <taxon>Pezizomycotina</taxon>
        <taxon>Sordariomycetes</taxon>
        <taxon>Hypocreomycetidae</taxon>
        <taxon>Hypocreales</taxon>
        <taxon>Nectriaceae</taxon>
        <taxon>Fusarium</taxon>
        <taxon>Fusarium nisikadoi species complex</taxon>
    </lineage>
</organism>
<dbReference type="AlphaFoldDB" id="A0A8H4TA96"/>
<dbReference type="PANTHER" id="PTHR10039">
    <property type="entry name" value="AMELOGENIN"/>
    <property type="match status" value="1"/>
</dbReference>
<feature type="repeat" description="ANK" evidence="2">
    <location>
        <begin position="574"/>
        <end position="596"/>
    </location>
</feature>
<evidence type="ECO:0000256" key="2">
    <source>
        <dbReference type="PROSITE-ProRule" id="PRU00023"/>
    </source>
</evidence>
<dbReference type="Pfam" id="PF00023">
    <property type="entry name" value="Ank"/>
    <property type="match status" value="1"/>
</dbReference>
<feature type="repeat" description="ANK" evidence="2">
    <location>
        <begin position="504"/>
        <end position="536"/>
    </location>
</feature>
<dbReference type="SUPFAM" id="SSF52540">
    <property type="entry name" value="P-loop containing nucleoside triphosphate hydrolases"/>
    <property type="match status" value="1"/>
</dbReference>
<dbReference type="Pfam" id="PF13637">
    <property type="entry name" value="Ank_4"/>
    <property type="match status" value="1"/>
</dbReference>
<dbReference type="Proteomes" id="UP000604273">
    <property type="component" value="Unassembled WGS sequence"/>
</dbReference>
<dbReference type="Gene3D" id="3.40.50.300">
    <property type="entry name" value="P-loop containing nucleotide triphosphate hydrolases"/>
    <property type="match status" value="1"/>
</dbReference>
<evidence type="ECO:0000313" key="6">
    <source>
        <dbReference type="Proteomes" id="UP000604273"/>
    </source>
</evidence>
<name>A0A8H4TA96_9HYPO</name>
<dbReference type="PROSITE" id="PS50297">
    <property type="entry name" value="ANK_REP_REGION"/>
    <property type="match status" value="4"/>
</dbReference>
<comment type="caution">
    <text evidence="5">The sequence shown here is derived from an EMBL/GenBank/DDBJ whole genome shotgun (WGS) entry which is preliminary data.</text>
</comment>
<dbReference type="InterPro" id="IPR056884">
    <property type="entry name" value="NPHP3-like_N"/>
</dbReference>
<feature type="repeat" description="ANK" evidence="2">
    <location>
        <begin position="642"/>
        <end position="670"/>
    </location>
</feature>